<dbReference type="EMBL" id="KN881338">
    <property type="protein sequence ID" value="KIY60707.1"/>
    <property type="molecule type" value="Genomic_DNA"/>
</dbReference>
<dbReference type="InterPro" id="IPR036291">
    <property type="entry name" value="NAD(P)-bd_dom_sf"/>
</dbReference>
<dbReference type="GO" id="GO:0005737">
    <property type="term" value="C:cytoplasm"/>
    <property type="evidence" value="ECO:0007669"/>
    <property type="project" value="TreeGrafter"/>
</dbReference>
<accession>A0A0D7AR70</accession>
<reference evidence="1 2" key="1">
    <citation type="journal article" date="2015" name="Fungal Genet. Biol.">
        <title>Evolution of novel wood decay mechanisms in Agaricales revealed by the genome sequences of Fistulina hepatica and Cylindrobasidium torrendii.</title>
        <authorList>
            <person name="Floudas D."/>
            <person name="Held B.W."/>
            <person name="Riley R."/>
            <person name="Nagy L.G."/>
            <person name="Koehler G."/>
            <person name="Ransdell A.S."/>
            <person name="Younus H."/>
            <person name="Chow J."/>
            <person name="Chiniquy J."/>
            <person name="Lipzen A."/>
            <person name="Tritt A."/>
            <person name="Sun H."/>
            <person name="Haridas S."/>
            <person name="LaButti K."/>
            <person name="Ohm R.A."/>
            <person name="Kues U."/>
            <person name="Blanchette R.A."/>
            <person name="Grigoriev I.V."/>
            <person name="Minto R.E."/>
            <person name="Hibbett D.S."/>
        </authorList>
    </citation>
    <scope>NUCLEOTIDE SEQUENCE [LARGE SCALE GENOMIC DNA]</scope>
    <source>
        <strain evidence="1 2">FP15055 ss-10</strain>
    </source>
</reference>
<keyword evidence="2" id="KW-1185">Reference proteome</keyword>
<evidence type="ECO:0000313" key="1">
    <source>
        <dbReference type="EMBL" id="KIY60707.1"/>
    </source>
</evidence>
<name>A0A0D7AR70_9AGAR</name>
<dbReference type="Gene3D" id="3.40.50.720">
    <property type="entry name" value="NAD(P)-binding Rossmann-like Domain"/>
    <property type="match status" value="1"/>
</dbReference>
<gene>
    <name evidence="1" type="ORF">CYLTODRAFT_363769</name>
</gene>
<dbReference type="SUPFAM" id="SSF51735">
    <property type="entry name" value="NAD(P)-binding Rossmann-fold domains"/>
    <property type="match status" value="1"/>
</dbReference>
<dbReference type="PANTHER" id="PTHR48079:SF6">
    <property type="entry name" value="NAD(P)-BINDING DOMAIN-CONTAINING PROTEIN-RELATED"/>
    <property type="match status" value="1"/>
</dbReference>
<organism evidence="1 2">
    <name type="scientific">Cylindrobasidium torrendii FP15055 ss-10</name>
    <dbReference type="NCBI Taxonomy" id="1314674"/>
    <lineage>
        <taxon>Eukaryota</taxon>
        <taxon>Fungi</taxon>
        <taxon>Dikarya</taxon>
        <taxon>Basidiomycota</taxon>
        <taxon>Agaricomycotina</taxon>
        <taxon>Agaricomycetes</taxon>
        <taxon>Agaricomycetidae</taxon>
        <taxon>Agaricales</taxon>
        <taxon>Marasmiineae</taxon>
        <taxon>Physalacriaceae</taxon>
        <taxon>Cylindrobasidium</taxon>
    </lineage>
</organism>
<dbReference type="PANTHER" id="PTHR48079">
    <property type="entry name" value="PROTEIN YEEZ"/>
    <property type="match status" value="1"/>
</dbReference>
<evidence type="ECO:0008006" key="3">
    <source>
        <dbReference type="Google" id="ProtNLM"/>
    </source>
</evidence>
<dbReference type="Proteomes" id="UP000054007">
    <property type="component" value="Unassembled WGS sequence"/>
</dbReference>
<proteinExistence type="predicted"/>
<feature type="non-terminal residue" evidence="1">
    <location>
        <position position="1"/>
    </location>
</feature>
<dbReference type="STRING" id="1314674.A0A0D7AR70"/>
<dbReference type="GO" id="GO:0004029">
    <property type="term" value="F:aldehyde dehydrogenase (NAD+) activity"/>
    <property type="evidence" value="ECO:0007669"/>
    <property type="project" value="TreeGrafter"/>
</dbReference>
<dbReference type="OrthoDB" id="10262413at2759"/>
<dbReference type="InterPro" id="IPR051783">
    <property type="entry name" value="NAD(P)-dependent_oxidoreduct"/>
</dbReference>
<dbReference type="AlphaFoldDB" id="A0A0D7AR70"/>
<protein>
    <recommendedName>
        <fullName evidence="3">NAD(P)-binding protein</fullName>
    </recommendedName>
</protein>
<sequence>SRTSVQIPALIRGALKYGKSPYIGKGLGMWNGVHVQDLVDLYMLILEDALSETPKAPTGNEGYYFCATDTYQWKELAAAIGEKLYKQGAIATPEPYSVVDAEEELAIFGQWSRFAYASNSRSKAGKAYQLGWQPKYHTTGLVDSIEAEYAAVIEEGNDLAPKVHFDEMYALGIVNKCVYSCAMVSLPLTTVQE</sequence>
<evidence type="ECO:0000313" key="2">
    <source>
        <dbReference type="Proteomes" id="UP000054007"/>
    </source>
</evidence>